<dbReference type="Gene3D" id="3.40.50.150">
    <property type="entry name" value="Vaccinia Virus protein VP39"/>
    <property type="match status" value="1"/>
</dbReference>
<dbReference type="InterPro" id="IPR002495">
    <property type="entry name" value="Glyco_trans_8"/>
</dbReference>
<keyword evidence="6" id="KW-1185">Reference proteome</keyword>
<dbReference type="InterPro" id="IPR029063">
    <property type="entry name" value="SAM-dependent_MTases_sf"/>
</dbReference>
<accession>D8Q053</accession>
<evidence type="ECO:0000256" key="4">
    <source>
        <dbReference type="ARBA" id="ARBA00022723"/>
    </source>
</evidence>
<keyword evidence="2" id="KW-0328">Glycosyltransferase</keyword>
<dbReference type="OMA" id="TQDWFSF"/>
<evidence type="ECO:0000256" key="3">
    <source>
        <dbReference type="ARBA" id="ARBA00022679"/>
    </source>
</evidence>
<dbReference type="PANTHER" id="PTHR13778">
    <property type="entry name" value="GLYCOSYLTRANSFERASE 8 DOMAIN-CONTAINING PROTEIN"/>
    <property type="match status" value="1"/>
</dbReference>
<dbReference type="GO" id="GO:0016757">
    <property type="term" value="F:glycosyltransferase activity"/>
    <property type="evidence" value="ECO:0007669"/>
    <property type="project" value="UniProtKB-KW"/>
</dbReference>
<dbReference type="Proteomes" id="UP000007431">
    <property type="component" value="Unassembled WGS sequence"/>
</dbReference>
<organism evidence="6">
    <name type="scientific">Schizophyllum commune (strain H4-8 / FGSC 9210)</name>
    <name type="common">Split gill fungus</name>
    <dbReference type="NCBI Taxonomy" id="578458"/>
    <lineage>
        <taxon>Eukaryota</taxon>
        <taxon>Fungi</taxon>
        <taxon>Dikarya</taxon>
        <taxon>Basidiomycota</taxon>
        <taxon>Agaricomycotina</taxon>
        <taxon>Agaricomycetes</taxon>
        <taxon>Agaricomycetidae</taxon>
        <taxon>Agaricales</taxon>
        <taxon>Schizophyllaceae</taxon>
        <taxon>Schizophyllum</taxon>
    </lineage>
</organism>
<dbReference type="STRING" id="578458.D8Q053"/>
<name>D8Q053_SCHCM</name>
<dbReference type="CDD" id="cd04194">
    <property type="entry name" value="GT8_A4GalT_like"/>
    <property type="match status" value="1"/>
</dbReference>
<dbReference type="PANTHER" id="PTHR13778:SF47">
    <property type="entry name" value="LIPOPOLYSACCHARIDE 1,3-GALACTOSYLTRANSFERASE"/>
    <property type="match status" value="1"/>
</dbReference>
<sequence>MSSSDKSSQPPASAPLLTRPDYEFTPAQDWFSGNVERWRGLFSLVAASAPRALEIGTWEGRSSVFLLEELCKDAGELVTIDHYDMLQTEAGRARRARVERNLRLAGGRSRVIEAFSVPGLMTVLRDETEAAVAAAGFDWLYVDGSHRADDTFLDGELVWRLARKGAIIIFDDYRWPAESPGSMLHPRRGIDAFLELHAGEFERLSGEGDYQMIVQKKTEMRIGWAYAEGASATIESALDYGINLAFAVDSAYAMPATVAISSAIRVLSPQARCTVYVLDCGVSKEDKEKISAVIDKDRGVRTSIVFLESAEDDLCRTLGSATWAKLDVVRRVPTERVLYLDADVLVMDDLAELWNTDLQGKAIGAAPDVGYPRGHPGLDLASAHPAYFNAGVLLMDLTKMRSSASDLARLARSATDLHFKDQDVLNLHFAGDWIALSLKYNAQGLGTYASIVTPWRMLLDIDEMRDSPVIVHFTGPVQPSLVKVLNPWVQPYTAKPWGYAGSPGHPFADAWWKVLERTAALWEFCMSARGLYVVMT</sequence>
<comment type="similarity">
    <text evidence="1">Belongs to the glycosyltransferase 8 family.</text>
</comment>
<dbReference type="EMBL" id="GL377304">
    <property type="protein sequence ID" value="EFI98977.1"/>
    <property type="molecule type" value="Genomic_DNA"/>
</dbReference>
<keyword evidence="4" id="KW-0479">Metal-binding</keyword>
<protein>
    <submittedName>
        <fullName evidence="5">Glycosyltransferase family 8 protein</fullName>
    </submittedName>
</protein>
<keyword evidence="3 5" id="KW-0808">Transferase</keyword>
<dbReference type="GO" id="GO:0046872">
    <property type="term" value="F:metal ion binding"/>
    <property type="evidence" value="ECO:0007669"/>
    <property type="project" value="UniProtKB-KW"/>
</dbReference>
<dbReference type="InterPro" id="IPR029044">
    <property type="entry name" value="Nucleotide-diphossugar_trans"/>
</dbReference>
<dbReference type="AlphaFoldDB" id="D8Q053"/>
<reference evidence="5 6" key="1">
    <citation type="journal article" date="2010" name="Nat. Biotechnol.">
        <title>Genome sequence of the model mushroom Schizophyllum commune.</title>
        <authorList>
            <person name="Ohm R.A."/>
            <person name="de Jong J.F."/>
            <person name="Lugones L.G."/>
            <person name="Aerts A."/>
            <person name="Kothe E."/>
            <person name="Stajich J.E."/>
            <person name="de Vries R.P."/>
            <person name="Record E."/>
            <person name="Levasseur A."/>
            <person name="Baker S.E."/>
            <person name="Bartholomew K.A."/>
            <person name="Coutinho P.M."/>
            <person name="Erdmann S."/>
            <person name="Fowler T.J."/>
            <person name="Gathman A.C."/>
            <person name="Lombard V."/>
            <person name="Henrissat B."/>
            <person name="Knabe N."/>
            <person name="Kuees U."/>
            <person name="Lilly W.W."/>
            <person name="Lindquist E."/>
            <person name="Lucas S."/>
            <person name="Magnuson J.K."/>
            <person name="Piumi F."/>
            <person name="Raudaskoski M."/>
            <person name="Salamov A."/>
            <person name="Schmutz J."/>
            <person name="Schwarze F.W.M.R."/>
            <person name="vanKuyk P.A."/>
            <person name="Horton J.S."/>
            <person name="Grigoriev I.V."/>
            <person name="Woesten H.A.B."/>
        </authorList>
    </citation>
    <scope>NUCLEOTIDE SEQUENCE [LARGE SCALE GENOMIC DNA]</scope>
    <source>
        <strain evidence="6">H4-8 / FGSC 9210</strain>
    </source>
</reference>
<gene>
    <name evidence="5" type="ORF">SCHCODRAFT_14901</name>
</gene>
<evidence type="ECO:0000313" key="6">
    <source>
        <dbReference type="Proteomes" id="UP000007431"/>
    </source>
</evidence>
<dbReference type="eggNOG" id="ENOG502S6WK">
    <property type="taxonomic scope" value="Eukaryota"/>
</dbReference>
<dbReference type="SUPFAM" id="SSF53448">
    <property type="entry name" value="Nucleotide-diphospho-sugar transferases"/>
    <property type="match status" value="1"/>
</dbReference>
<dbReference type="SUPFAM" id="SSF53335">
    <property type="entry name" value="S-adenosyl-L-methionine-dependent methyltransferases"/>
    <property type="match status" value="1"/>
</dbReference>
<dbReference type="VEuPathDB" id="FungiDB:SCHCODRAFT_02569482"/>
<dbReference type="InterPro" id="IPR050748">
    <property type="entry name" value="Glycosyltrans_8_dom-fam"/>
</dbReference>
<dbReference type="Gene3D" id="3.90.550.10">
    <property type="entry name" value="Spore Coat Polysaccharide Biosynthesis Protein SpsA, Chain A"/>
    <property type="match status" value="1"/>
</dbReference>
<dbReference type="Pfam" id="PF13578">
    <property type="entry name" value="Methyltransf_24"/>
    <property type="match status" value="1"/>
</dbReference>
<evidence type="ECO:0000313" key="5">
    <source>
        <dbReference type="EMBL" id="EFI98977.1"/>
    </source>
</evidence>
<dbReference type="HOGENOM" id="CLU_038385_0_0_1"/>
<proteinExistence type="inferred from homology"/>
<evidence type="ECO:0000256" key="2">
    <source>
        <dbReference type="ARBA" id="ARBA00022676"/>
    </source>
</evidence>
<dbReference type="Pfam" id="PF01501">
    <property type="entry name" value="Glyco_transf_8"/>
    <property type="match status" value="1"/>
</dbReference>
<dbReference type="InParanoid" id="D8Q053"/>
<evidence type="ECO:0000256" key="1">
    <source>
        <dbReference type="ARBA" id="ARBA00006351"/>
    </source>
</evidence>